<gene>
    <name evidence="2" type="ORF">FHL15_006258</name>
</gene>
<protein>
    <submittedName>
        <fullName evidence="2">Uncharacterized protein</fullName>
    </submittedName>
</protein>
<organism evidence="2 3">
    <name type="scientific">Xylaria flabelliformis</name>
    <dbReference type="NCBI Taxonomy" id="2512241"/>
    <lineage>
        <taxon>Eukaryota</taxon>
        <taxon>Fungi</taxon>
        <taxon>Dikarya</taxon>
        <taxon>Ascomycota</taxon>
        <taxon>Pezizomycotina</taxon>
        <taxon>Sordariomycetes</taxon>
        <taxon>Xylariomycetidae</taxon>
        <taxon>Xylariales</taxon>
        <taxon>Xylariaceae</taxon>
        <taxon>Xylaria</taxon>
    </lineage>
</organism>
<dbReference type="AlphaFoldDB" id="A0A553HY36"/>
<reference evidence="3" key="1">
    <citation type="submission" date="2019-06" db="EMBL/GenBank/DDBJ databases">
        <title>Draft genome sequence of the griseofulvin-producing fungus Xylaria cubensis strain G536.</title>
        <authorList>
            <person name="Mead M.E."/>
            <person name="Raja H.A."/>
            <person name="Steenwyk J.L."/>
            <person name="Knowles S.L."/>
            <person name="Oberlies N.H."/>
            <person name="Rokas A."/>
        </authorList>
    </citation>
    <scope>NUCLEOTIDE SEQUENCE [LARGE SCALE GENOMIC DNA]</scope>
    <source>
        <strain evidence="3">G536</strain>
    </source>
</reference>
<dbReference type="EMBL" id="VFLP01000033">
    <property type="protein sequence ID" value="TRX92852.1"/>
    <property type="molecule type" value="Genomic_DNA"/>
</dbReference>
<feature type="signal peptide" evidence="1">
    <location>
        <begin position="1"/>
        <end position="16"/>
    </location>
</feature>
<proteinExistence type="predicted"/>
<dbReference type="OrthoDB" id="4695073at2759"/>
<comment type="caution">
    <text evidence="2">The sequence shown here is derived from an EMBL/GenBank/DDBJ whole genome shotgun (WGS) entry which is preliminary data.</text>
</comment>
<keyword evidence="1" id="KW-0732">Signal</keyword>
<sequence length="133" mass="14622">MKFLAFSALLAGAAQAQDFGFNNDIPVGAVYKIGTDFVLTWGPQTRTDTFNLTVSSGLANPIVVDPHGGPYGSPIYDFKGKTIVLNGHVKFTDQKYTWKVAPIDGRQGDDWYYSFDAAWENEATSPRSFMIST</sequence>
<accession>A0A553HY36</accession>
<keyword evidence="3" id="KW-1185">Reference proteome</keyword>
<evidence type="ECO:0000256" key="1">
    <source>
        <dbReference type="SAM" id="SignalP"/>
    </source>
</evidence>
<name>A0A553HY36_9PEZI</name>
<dbReference type="Proteomes" id="UP000319160">
    <property type="component" value="Unassembled WGS sequence"/>
</dbReference>
<evidence type="ECO:0000313" key="2">
    <source>
        <dbReference type="EMBL" id="TRX92852.1"/>
    </source>
</evidence>
<feature type="chain" id="PRO_5021747391" evidence="1">
    <location>
        <begin position="17"/>
        <end position="133"/>
    </location>
</feature>
<evidence type="ECO:0000313" key="3">
    <source>
        <dbReference type="Proteomes" id="UP000319160"/>
    </source>
</evidence>